<dbReference type="RefSeq" id="XP_040770219.1">
    <property type="nucleotide sequence ID" value="XM_040911805.1"/>
</dbReference>
<dbReference type="GO" id="GO:0006123">
    <property type="term" value="P:mitochondrial electron transport, cytochrome c to oxygen"/>
    <property type="evidence" value="ECO:0007669"/>
    <property type="project" value="UniProtKB-UniRule"/>
</dbReference>
<comment type="similarity">
    <text evidence="3 7">Belongs to the cytochrome c oxidase VIIc family.</text>
</comment>
<dbReference type="EMBL" id="KV427605">
    <property type="protein sequence ID" value="KZT12709.1"/>
    <property type="molecule type" value="Genomic_DNA"/>
</dbReference>
<keyword evidence="6 7" id="KW-0472">Membrane</keyword>
<keyword evidence="7" id="KW-1133">Transmembrane helix</keyword>
<gene>
    <name evidence="8" type="ORF">LAESUDRAFT_753756</name>
</gene>
<evidence type="ECO:0000256" key="2">
    <source>
        <dbReference type="ARBA" id="ARBA00004673"/>
    </source>
</evidence>
<evidence type="ECO:0000256" key="5">
    <source>
        <dbReference type="ARBA" id="ARBA00023128"/>
    </source>
</evidence>
<dbReference type="GO" id="GO:0045277">
    <property type="term" value="C:respiratory chain complex IV"/>
    <property type="evidence" value="ECO:0007669"/>
    <property type="project" value="UniProtKB-UniRule"/>
</dbReference>
<keyword evidence="5 7" id="KW-0496">Mitochondrion</keyword>
<dbReference type="GO" id="GO:0005743">
    <property type="term" value="C:mitochondrial inner membrane"/>
    <property type="evidence" value="ECO:0007669"/>
    <property type="project" value="UniProtKB-SubCell"/>
</dbReference>
<dbReference type="AlphaFoldDB" id="A0A165I803"/>
<comment type="subunit">
    <text evidence="7">Component of the cytochrome c oxidase (complex IV, CIV), a multisubunit enzyme composed of a catalytic core of 3 subunits and several supernumerary subunits. The complex exists as a monomer or a dimer and forms supercomplexes (SCs) in the inner mitochondrial membrane with ubiquinol-cytochrome c oxidoreductase (cytochrome b-c1 complex, complex III, CIII).</text>
</comment>
<evidence type="ECO:0000313" key="9">
    <source>
        <dbReference type="Proteomes" id="UP000076871"/>
    </source>
</evidence>
<dbReference type="Gene3D" id="4.10.49.10">
    <property type="entry name" value="Cytochrome c oxidase subunit VIIc"/>
    <property type="match status" value="1"/>
</dbReference>
<dbReference type="Proteomes" id="UP000076871">
    <property type="component" value="Unassembled WGS sequence"/>
</dbReference>
<keyword evidence="7" id="KW-0812">Transmembrane</keyword>
<keyword evidence="4 7" id="KW-0999">Mitochondrion inner membrane</keyword>
<name>A0A165I803_9APHY</name>
<evidence type="ECO:0000313" key="8">
    <source>
        <dbReference type="EMBL" id="KZT12709.1"/>
    </source>
</evidence>
<evidence type="ECO:0000256" key="3">
    <source>
        <dbReference type="ARBA" id="ARBA00010514"/>
    </source>
</evidence>
<dbReference type="OrthoDB" id="9974841at2759"/>
<evidence type="ECO:0000256" key="1">
    <source>
        <dbReference type="ARBA" id="ARBA00004434"/>
    </source>
</evidence>
<organism evidence="8 9">
    <name type="scientific">Laetiporus sulphureus 93-53</name>
    <dbReference type="NCBI Taxonomy" id="1314785"/>
    <lineage>
        <taxon>Eukaryota</taxon>
        <taxon>Fungi</taxon>
        <taxon>Dikarya</taxon>
        <taxon>Basidiomycota</taxon>
        <taxon>Agaricomycotina</taxon>
        <taxon>Agaricomycetes</taxon>
        <taxon>Polyporales</taxon>
        <taxon>Laetiporus</taxon>
    </lineage>
</organism>
<comment type="function">
    <text evidence="7">Component of the cytochrome c oxidase, the last enzyme in the mitochondrial electron transport chain which drives oxidative phosphorylation. The respiratory chain contains 3 multisubunit complexes succinate dehydrogenase (complex II, CII), ubiquinol-cytochrome c oxidoreductase (cytochrome b-c1 complex, complex III, CIII) and cytochrome c oxidase (complex IV, CIV), that cooperate to transfer electrons derived from NADH and succinate to molecular oxygen, creating an electrochemical gradient over the inner membrane that drives transmembrane transport and the ATP synthase. Cytochrome c oxidase is the component of the respiratory chain that catalyzes the reduction of oxygen to water. Electrons originating from reduced cytochrome c in the intermembrane space (IMS) are transferred via the dinuclear copper A center (CU(A)) of subunit 2 and heme A of subunit 1 to the active site in subunit 1, a binuclear center (BNC) formed by heme A3 and copper B (CU(B)). The BNC reduces molecular oxygen to 2 water molecules using 4 electrons from cytochrome c in the IMS and 4 protons from the mitochondrial matrix.</text>
</comment>
<reference evidence="8 9" key="1">
    <citation type="journal article" date="2016" name="Mol. Biol. Evol.">
        <title>Comparative Genomics of Early-Diverging Mushroom-Forming Fungi Provides Insights into the Origins of Lignocellulose Decay Capabilities.</title>
        <authorList>
            <person name="Nagy L.G."/>
            <person name="Riley R."/>
            <person name="Tritt A."/>
            <person name="Adam C."/>
            <person name="Daum C."/>
            <person name="Floudas D."/>
            <person name="Sun H."/>
            <person name="Yadav J.S."/>
            <person name="Pangilinan J."/>
            <person name="Larsson K.H."/>
            <person name="Matsuura K."/>
            <person name="Barry K."/>
            <person name="Labutti K."/>
            <person name="Kuo R."/>
            <person name="Ohm R.A."/>
            <person name="Bhattacharya S.S."/>
            <person name="Shirouzu T."/>
            <person name="Yoshinaga Y."/>
            <person name="Martin F.M."/>
            <person name="Grigoriev I.V."/>
            <person name="Hibbett D.S."/>
        </authorList>
    </citation>
    <scope>NUCLEOTIDE SEQUENCE [LARGE SCALE GENOMIC DNA]</scope>
    <source>
        <strain evidence="8 9">93-53</strain>
    </source>
</reference>
<dbReference type="Pfam" id="PF02935">
    <property type="entry name" value="COX7C"/>
    <property type="match status" value="1"/>
</dbReference>
<proteinExistence type="inferred from homology"/>
<evidence type="ECO:0000256" key="6">
    <source>
        <dbReference type="ARBA" id="ARBA00023136"/>
    </source>
</evidence>
<comment type="subcellular location">
    <subcellularLocation>
        <location evidence="1 7">Mitochondrion inner membrane</location>
        <topology evidence="1 7">Single-pass membrane protein</topology>
    </subcellularLocation>
</comment>
<dbReference type="InParanoid" id="A0A165I803"/>
<evidence type="ECO:0000256" key="4">
    <source>
        <dbReference type="ARBA" id="ARBA00022792"/>
    </source>
</evidence>
<dbReference type="UniPathway" id="UPA00705"/>
<keyword evidence="7" id="KW-0809">Transit peptide</keyword>
<accession>A0A165I803</accession>
<dbReference type="InterPro" id="IPR036636">
    <property type="entry name" value="COX7C/Cox8_sf"/>
</dbReference>
<comment type="pathway">
    <text evidence="2 7">Energy metabolism; oxidative phosphorylation.</text>
</comment>
<evidence type="ECO:0000256" key="7">
    <source>
        <dbReference type="RuleBase" id="RU368123"/>
    </source>
</evidence>
<feature type="transmembrane region" description="Helical" evidence="7">
    <location>
        <begin position="44"/>
        <end position="65"/>
    </location>
</feature>
<protein>
    <recommendedName>
        <fullName evidence="7">Cytochrome c oxidase subunit 8, mitochondrial</fullName>
    </recommendedName>
    <alternativeName>
        <fullName evidence="7">Cytochrome c oxidase polypeptide VIII</fullName>
    </alternativeName>
</protein>
<dbReference type="GeneID" id="63828833"/>
<sequence>MIAARASLPLRRAVARSPVAQPMRFSHAHAGPGTVPFNGKSPWFGLQLVSYLGLGFVLPFVAAAYQLKKSTAST</sequence>
<dbReference type="InterPro" id="IPR004202">
    <property type="entry name" value="COX7C/Cox8"/>
</dbReference>
<keyword evidence="9" id="KW-1185">Reference proteome</keyword>